<organism evidence="2 3">
    <name type="scientific">Taxus chinensis</name>
    <name type="common">Chinese yew</name>
    <name type="synonym">Taxus wallichiana var. chinensis</name>
    <dbReference type="NCBI Taxonomy" id="29808"/>
    <lineage>
        <taxon>Eukaryota</taxon>
        <taxon>Viridiplantae</taxon>
        <taxon>Streptophyta</taxon>
        <taxon>Embryophyta</taxon>
        <taxon>Tracheophyta</taxon>
        <taxon>Spermatophyta</taxon>
        <taxon>Pinopsida</taxon>
        <taxon>Pinidae</taxon>
        <taxon>Conifers II</taxon>
        <taxon>Cupressales</taxon>
        <taxon>Taxaceae</taxon>
        <taxon>Taxus</taxon>
    </lineage>
</organism>
<protein>
    <submittedName>
        <fullName evidence="2">Uncharacterized protein</fullName>
    </submittedName>
</protein>
<feature type="compositionally biased region" description="Basic and acidic residues" evidence="1">
    <location>
        <begin position="1"/>
        <end position="18"/>
    </location>
</feature>
<proteinExistence type="predicted"/>
<dbReference type="AlphaFoldDB" id="A0AA38GZD8"/>
<comment type="caution">
    <text evidence="2">The sequence shown here is derived from an EMBL/GenBank/DDBJ whole genome shotgun (WGS) entry which is preliminary data.</text>
</comment>
<name>A0AA38GZD8_TAXCH</name>
<reference evidence="2 3" key="1">
    <citation type="journal article" date="2021" name="Nat. Plants">
        <title>The Taxus genome provides insights into paclitaxel biosynthesis.</title>
        <authorList>
            <person name="Xiong X."/>
            <person name="Gou J."/>
            <person name="Liao Q."/>
            <person name="Li Y."/>
            <person name="Zhou Q."/>
            <person name="Bi G."/>
            <person name="Li C."/>
            <person name="Du R."/>
            <person name="Wang X."/>
            <person name="Sun T."/>
            <person name="Guo L."/>
            <person name="Liang H."/>
            <person name="Lu P."/>
            <person name="Wu Y."/>
            <person name="Zhang Z."/>
            <person name="Ro D.K."/>
            <person name="Shang Y."/>
            <person name="Huang S."/>
            <person name="Yan J."/>
        </authorList>
    </citation>
    <scope>NUCLEOTIDE SEQUENCE [LARGE SCALE GENOMIC DNA]</scope>
    <source>
        <strain evidence="2">Ta-2019</strain>
    </source>
</reference>
<accession>A0AA38GZD8</accession>
<feature type="non-terminal residue" evidence="2">
    <location>
        <position position="59"/>
    </location>
</feature>
<feature type="compositionally biased region" description="Basic and acidic residues" evidence="1">
    <location>
        <begin position="29"/>
        <end position="38"/>
    </location>
</feature>
<keyword evidence="3" id="KW-1185">Reference proteome</keyword>
<evidence type="ECO:0000313" key="3">
    <source>
        <dbReference type="Proteomes" id="UP000824469"/>
    </source>
</evidence>
<evidence type="ECO:0000313" key="2">
    <source>
        <dbReference type="EMBL" id="KAH9331906.1"/>
    </source>
</evidence>
<feature type="non-terminal residue" evidence="2">
    <location>
        <position position="1"/>
    </location>
</feature>
<gene>
    <name evidence="2" type="ORF">KI387_004014</name>
</gene>
<sequence length="59" mass="6714">KEESPTREESPEKEESPVKKKQRVAQGLDSEKTKNIKDDDSEEENEGDNVKCEEAQNPP</sequence>
<feature type="compositionally biased region" description="Basic and acidic residues" evidence="1">
    <location>
        <begin position="48"/>
        <end position="59"/>
    </location>
</feature>
<dbReference type="EMBL" id="JAHRHJ020000001">
    <property type="protein sequence ID" value="KAH9331906.1"/>
    <property type="molecule type" value="Genomic_DNA"/>
</dbReference>
<feature type="region of interest" description="Disordered" evidence="1">
    <location>
        <begin position="1"/>
        <end position="59"/>
    </location>
</feature>
<evidence type="ECO:0000256" key="1">
    <source>
        <dbReference type="SAM" id="MobiDB-lite"/>
    </source>
</evidence>
<dbReference type="Proteomes" id="UP000824469">
    <property type="component" value="Unassembled WGS sequence"/>
</dbReference>